<reference evidence="4 5" key="1">
    <citation type="journal article" date="2017" name="Genome Biol.">
        <title>New reference genome sequences of hot pepper reveal the massive evolution of plant disease-resistance genes by retroduplication.</title>
        <authorList>
            <person name="Kim S."/>
            <person name="Park J."/>
            <person name="Yeom S.I."/>
            <person name="Kim Y.M."/>
            <person name="Seo E."/>
            <person name="Kim K.T."/>
            <person name="Kim M.S."/>
            <person name="Lee J.M."/>
            <person name="Cheong K."/>
            <person name="Shin H.S."/>
            <person name="Kim S.B."/>
            <person name="Han K."/>
            <person name="Lee J."/>
            <person name="Park M."/>
            <person name="Lee H.A."/>
            <person name="Lee H.Y."/>
            <person name="Lee Y."/>
            <person name="Oh S."/>
            <person name="Lee J.H."/>
            <person name="Choi E."/>
            <person name="Choi E."/>
            <person name="Lee S.E."/>
            <person name="Jeon J."/>
            <person name="Kim H."/>
            <person name="Choi G."/>
            <person name="Song H."/>
            <person name="Lee J."/>
            <person name="Lee S.C."/>
            <person name="Kwon J.K."/>
            <person name="Lee H.Y."/>
            <person name="Koo N."/>
            <person name="Hong Y."/>
            <person name="Kim R.W."/>
            <person name="Kang W.H."/>
            <person name="Huh J.H."/>
            <person name="Kang B.C."/>
            <person name="Yang T.J."/>
            <person name="Lee Y.H."/>
            <person name="Bennetzen J.L."/>
            <person name="Choi D."/>
        </authorList>
    </citation>
    <scope>NUCLEOTIDE SEQUENCE [LARGE SCALE GENOMIC DNA]</scope>
    <source>
        <strain evidence="5">cv. PBC81</strain>
    </source>
</reference>
<proteinExistence type="predicted"/>
<accession>A0A2G2VMP1</accession>
<dbReference type="AlphaFoldDB" id="A0A2G2VMP1"/>
<keyword evidence="1" id="KW-0812">Transmembrane</keyword>
<dbReference type="Gene3D" id="1.20.1560.10">
    <property type="entry name" value="ABC transporter type 1, transmembrane domain"/>
    <property type="match status" value="1"/>
</dbReference>
<dbReference type="OrthoDB" id="1718661at2759"/>
<dbReference type="GO" id="GO:0016020">
    <property type="term" value="C:membrane"/>
    <property type="evidence" value="ECO:0007669"/>
    <property type="project" value="InterPro"/>
</dbReference>
<keyword evidence="5" id="KW-1185">Reference proteome</keyword>
<reference evidence="5" key="2">
    <citation type="journal article" date="2017" name="J. Anim. Genet.">
        <title>Multiple reference genome sequences of hot pepper reveal the massive evolution of plant disease resistance genes by retroduplication.</title>
        <authorList>
            <person name="Kim S."/>
            <person name="Park J."/>
            <person name="Yeom S.-I."/>
            <person name="Kim Y.-M."/>
            <person name="Seo E."/>
            <person name="Kim K.-T."/>
            <person name="Kim M.-S."/>
            <person name="Lee J.M."/>
            <person name="Cheong K."/>
            <person name="Shin H.-S."/>
            <person name="Kim S.-B."/>
            <person name="Han K."/>
            <person name="Lee J."/>
            <person name="Park M."/>
            <person name="Lee H.-A."/>
            <person name="Lee H.-Y."/>
            <person name="Lee Y."/>
            <person name="Oh S."/>
            <person name="Lee J.H."/>
            <person name="Choi E."/>
            <person name="Choi E."/>
            <person name="Lee S.E."/>
            <person name="Jeon J."/>
            <person name="Kim H."/>
            <person name="Choi G."/>
            <person name="Song H."/>
            <person name="Lee J."/>
            <person name="Lee S.-C."/>
            <person name="Kwon J.-K."/>
            <person name="Lee H.-Y."/>
            <person name="Koo N."/>
            <person name="Hong Y."/>
            <person name="Kim R.W."/>
            <person name="Kang W.-H."/>
            <person name="Huh J.H."/>
            <person name="Kang B.-C."/>
            <person name="Yang T.-J."/>
            <person name="Lee Y.-H."/>
            <person name="Bennetzen J.L."/>
            <person name="Choi D."/>
        </authorList>
    </citation>
    <scope>NUCLEOTIDE SEQUENCE [LARGE SCALE GENOMIC DNA]</scope>
    <source>
        <strain evidence="5">cv. PBC81</strain>
    </source>
</reference>
<dbReference type="Proteomes" id="UP000224567">
    <property type="component" value="Unassembled WGS sequence"/>
</dbReference>
<keyword evidence="3" id="KW-0472">Membrane</keyword>
<evidence type="ECO:0000256" key="1">
    <source>
        <dbReference type="ARBA" id="ARBA00022692"/>
    </source>
</evidence>
<comment type="caution">
    <text evidence="4">The sequence shown here is derived from an EMBL/GenBank/DDBJ whole genome shotgun (WGS) entry which is preliminary data.</text>
</comment>
<keyword evidence="2" id="KW-1133">Transmembrane helix</keyword>
<sequence>MGKDGGLFGYADGIDKLLMFLGTLGCIGDGLMTPLNMFILSALIDDYGGADDDDASFTNATVDKCIQTGATGLGQ</sequence>
<evidence type="ECO:0000256" key="3">
    <source>
        <dbReference type="ARBA" id="ARBA00023136"/>
    </source>
</evidence>
<dbReference type="InterPro" id="IPR036640">
    <property type="entry name" value="ABC1_TM_sf"/>
</dbReference>
<dbReference type="GO" id="GO:0005524">
    <property type="term" value="F:ATP binding"/>
    <property type="evidence" value="ECO:0007669"/>
    <property type="project" value="InterPro"/>
</dbReference>
<evidence type="ECO:0000256" key="2">
    <source>
        <dbReference type="ARBA" id="ARBA00022989"/>
    </source>
</evidence>
<evidence type="ECO:0000313" key="4">
    <source>
        <dbReference type="EMBL" id="PHT34240.1"/>
    </source>
</evidence>
<protein>
    <submittedName>
        <fullName evidence="4">Uncharacterized protein</fullName>
    </submittedName>
</protein>
<organism evidence="4 5">
    <name type="scientific">Capsicum baccatum</name>
    <name type="common">Peruvian pepper</name>
    <dbReference type="NCBI Taxonomy" id="33114"/>
    <lineage>
        <taxon>Eukaryota</taxon>
        <taxon>Viridiplantae</taxon>
        <taxon>Streptophyta</taxon>
        <taxon>Embryophyta</taxon>
        <taxon>Tracheophyta</taxon>
        <taxon>Spermatophyta</taxon>
        <taxon>Magnoliopsida</taxon>
        <taxon>eudicotyledons</taxon>
        <taxon>Gunneridae</taxon>
        <taxon>Pentapetalae</taxon>
        <taxon>asterids</taxon>
        <taxon>lamiids</taxon>
        <taxon>Solanales</taxon>
        <taxon>Solanaceae</taxon>
        <taxon>Solanoideae</taxon>
        <taxon>Capsiceae</taxon>
        <taxon>Capsicum</taxon>
    </lineage>
</organism>
<name>A0A2G2VMP1_CAPBA</name>
<evidence type="ECO:0000313" key="5">
    <source>
        <dbReference type="Proteomes" id="UP000224567"/>
    </source>
</evidence>
<gene>
    <name evidence="4" type="ORF">CQW23_26040</name>
</gene>
<dbReference type="EMBL" id="MLFT02000011">
    <property type="protein sequence ID" value="PHT34240.1"/>
    <property type="molecule type" value="Genomic_DNA"/>
</dbReference>